<organism evidence="3 4">
    <name type="scientific">Paenibacillus albicereus</name>
    <dbReference type="NCBI Taxonomy" id="2726185"/>
    <lineage>
        <taxon>Bacteria</taxon>
        <taxon>Bacillati</taxon>
        <taxon>Bacillota</taxon>
        <taxon>Bacilli</taxon>
        <taxon>Bacillales</taxon>
        <taxon>Paenibacillaceae</taxon>
        <taxon>Paenibacillus</taxon>
    </lineage>
</organism>
<dbReference type="AlphaFoldDB" id="A0A6H2H322"/>
<evidence type="ECO:0000259" key="2">
    <source>
        <dbReference type="Pfam" id="PF07883"/>
    </source>
</evidence>
<accession>A0A6H2H322</accession>
<dbReference type="InterPro" id="IPR051610">
    <property type="entry name" value="GPI/OXD"/>
</dbReference>
<gene>
    <name evidence="3" type="ORF">HGI30_22745</name>
</gene>
<feature type="domain" description="Cupin type-2" evidence="2">
    <location>
        <begin position="39"/>
        <end position="113"/>
    </location>
</feature>
<keyword evidence="4" id="KW-1185">Reference proteome</keyword>
<reference evidence="3 4" key="1">
    <citation type="submission" date="2020-04" db="EMBL/GenBank/DDBJ databases">
        <title>Novel Paenibacillus strain UniB2 isolated from commercial digestive syrup.</title>
        <authorList>
            <person name="Thorat V."/>
            <person name="Kirdat K."/>
            <person name="Tiwarekar B."/>
            <person name="Yadav A."/>
        </authorList>
    </citation>
    <scope>NUCLEOTIDE SEQUENCE [LARGE SCALE GENOMIC DNA]</scope>
    <source>
        <strain evidence="3 4">UniB2</strain>
    </source>
</reference>
<dbReference type="CDD" id="cd02208">
    <property type="entry name" value="cupin_RmlC-like"/>
    <property type="match status" value="1"/>
</dbReference>
<proteinExistence type="predicted"/>
<dbReference type="PANTHER" id="PTHR35848:SF6">
    <property type="entry name" value="CUPIN TYPE-2 DOMAIN-CONTAINING PROTEIN"/>
    <property type="match status" value="1"/>
</dbReference>
<dbReference type="GO" id="GO:0046872">
    <property type="term" value="F:metal ion binding"/>
    <property type="evidence" value="ECO:0007669"/>
    <property type="project" value="UniProtKB-KW"/>
</dbReference>
<evidence type="ECO:0000256" key="1">
    <source>
        <dbReference type="ARBA" id="ARBA00022723"/>
    </source>
</evidence>
<dbReference type="Gene3D" id="2.60.120.10">
    <property type="entry name" value="Jelly Rolls"/>
    <property type="match status" value="1"/>
</dbReference>
<name>A0A6H2H322_9BACL</name>
<dbReference type="EMBL" id="CP051428">
    <property type="protein sequence ID" value="QJC54062.1"/>
    <property type="molecule type" value="Genomic_DNA"/>
</dbReference>
<dbReference type="KEGG" id="palr:HGI30_22745"/>
<evidence type="ECO:0000313" key="3">
    <source>
        <dbReference type="EMBL" id="QJC54062.1"/>
    </source>
</evidence>
<protein>
    <submittedName>
        <fullName evidence="3">Cupin domain-containing protein</fullName>
    </submittedName>
</protein>
<dbReference type="Pfam" id="PF07883">
    <property type="entry name" value="Cupin_2"/>
    <property type="match status" value="1"/>
</dbReference>
<evidence type="ECO:0000313" key="4">
    <source>
        <dbReference type="Proteomes" id="UP000502136"/>
    </source>
</evidence>
<dbReference type="InterPro" id="IPR011051">
    <property type="entry name" value="RmlC_Cupin_sf"/>
</dbReference>
<sequence>MDKRYVTPADVDTLVLPWGEIQWLSEPSVTGSDRLATGIVSVAPGQGHERHNHPGCEEIIYVLEGKGEQFVEDEDGQAEKRIVQTGDLIQVPADRYHGTVNIGEDTLRLLVVYQTAEPALQLRNAPDCRIESAKNGR</sequence>
<dbReference type="RefSeq" id="WP_168909590.1">
    <property type="nucleotide sequence ID" value="NZ_CP051428.1"/>
</dbReference>
<dbReference type="InterPro" id="IPR014710">
    <property type="entry name" value="RmlC-like_jellyroll"/>
</dbReference>
<dbReference type="InterPro" id="IPR013096">
    <property type="entry name" value="Cupin_2"/>
</dbReference>
<keyword evidence="1" id="KW-0479">Metal-binding</keyword>
<dbReference type="PANTHER" id="PTHR35848">
    <property type="entry name" value="OXALATE-BINDING PROTEIN"/>
    <property type="match status" value="1"/>
</dbReference>
<dbReference type="Proteomes" id="UP000502136">
    <property type="component" value="Chromosome"/>
</dbReference>
<dbReference type="SUPFAM" id="SSF51182">
    <property type="entry name" value="RmlC-like cupins"/>
    <property type="match status" value="1"/>
</dbReference>